<evidence type="ECO:0000259" key="4">
    <source>
        <dbReference type="Pfam" id="PF17853"/>
    </source>
</evidence>
<name>A0A1A2EYC4_MYCSD</name>
<dbReference type="InterPro" id="IPR042070">
    <property type="entry name" value="PucR_C-HTH_sf"/>
</dbReference>
<evidence type="ECO:0000259" key="2">
    <source>
        <dbReference type="Pfam" id="PF13556"/>
    </source>
</evidence>
<dbReference type="Pfam" id="PF17853">
    <property type="entry name" value="GGDEF_2"/>
    <property type="match status" value="1"/>
</dbReference>
<reference evidence="6" key="1">
    <citation type="submission" date="2016-06" db="EMBL/GenBank/DDBJ databases">
        <authorList>
            <person name="Sutton G."/>
            <person name="Brinkac L."/>
            <person name="Sanka R."/>
            <person name="Adams M."/>
            <person name="Lau E."/>
            <person name="Mehaffy C."/>
            <person name="Tameris M."/>
            <person name="Hatherill M."/>
            <person name="Hanekom W."/>
            <person name="Mahomed H."/>
            <person name="Mcshane H."/>
        </authorList>
    </citation>
    <scope>NUCLEOTIDE SEQUENCE [LARGE SCALE GENOMIC DNA]</scope>
    <source>
        <strain evidence="6">852014-51077_SCH5608930-a</strain>
    </source>
</reference>
<dbReference type="InterPro" id="IPR025751">
    <property type="entry name" value="RsbRD_N_dom"/>
</dbReference>
<sequence length="421" mass="45854">MNSVESPSEITELMGQVADLMLADLDELVAEMDAAEIELTPLMGADAALTAEMSASNRANAARLLHMLARRDGRVPLDVPPEALDVARTVARRGVELDVIFQSYRRGQNIAWRRYMTHAARVAAPGPVLQQLLEMSSQLMFEYVDHVIGRVIAEAQREREEVLGGALARRAETIRLILDGAPIDSRRASERLGYDLARRHTAVVLWSPPPGEVQGALESAAAILAQAIGARRPITLPAGVSTLWAWIGTDSNPPADELREAIGKVDNGVRAAVGPTRPGIGGFRRSHAAALAIQRLLAVHPNGAKLAFYHELEVTELAAHNLDRAAEFVATTLGPLAENAASAERLRETLRVFLDEAENAPRAAARLHTHRNTVLQRVARATELLGYQVSDRRLAVELALELAHQIGPRVLSREESTITRR</sequence>
<dbReference type="InterPro" id="IPR051448">
    <property type="entry name" value="CdaR-like_regulators"/>
</dbReference>
<proteinExistence type="inferred from homology"/>
<dbReference type="InterPro" id="IPR025736">
    <property type="entry name" value="PucR_C-HTH_dom"/>
</dbReference>
<accession>A0A1A2EYC4</accession>
<dbReference type="AlphaFoldDB" id="A0A1A2EYC4"/>
<organism evidence="5 6">
    <name type="scientific">Mycolicibacter sinensis (strain JDM601)</name>
    <name type="common">Mycobacterium sinense</name>
    <dbReference type="NCBI Taxonomy" id="875328"/>
    <lineage>
        <taxon>Bacteria</taxon>
        <taxon>Bacillati</taxon>
        <taxon>Actinomycetota</taxon>
        <taxon>Actinomycetes</taxon>
        <taxon>Mycobacteriales</taxon>
        <taxon>Mycobacteriaceae</taxon>
        <taxon>Mycolicibacter</taxon>
    </lineage>
</organism>
<dbReference type="RefSeq" id="WP_064853497.1">
    <property type="nucleotide sequence ID" value="NZ_LZIM01000092.1"/>
</dbReference>
<evidence type="ECO:0000256" key="1">
    <source>
        <dbReference type="ARBA" id="ARBA00006754"/>
    </source>
</evidence>
<feature type="domain" description="CdaR GGDEF-like" evidence="4">
    <location>
        <begin position="184"/>
        <end position="295"/>
    </location>
</feature>
<protein>
    <submittedName>
        <fullName evidence="5">PucR family transcriptional regulator</fullName>
    </submittedName>
</protein>
<dbReference type="Proteomes" id="UP000093985">
    <property type="component" value="Unassembled WGS sequence"/>
</dbReference>
<gene>
    <name evidence="5" type="ORF">A5771_21125</name>
</gene>
<comment type="similarity">
    <text evidence="1">Belongs to the CdaR family.</text>
</comment>
<dbReference type="Pfam" id="PF13556">
    <property type="entry name" value="HTH_30"/>
    <property type="match status" value="1"/>
</dbReference>
<evidence type="ECO:0000313" key="5">
    <source>
        <dbReference type="EMBL" id="OBG10072.1"/>
    </source>
</evidence>
<evidence type="ECO:0000313" key="6">
    <source>
        <dbReference type="Proteomes" id="UP000093985"/>
    </source>
</evidence>
<evidence type="ECO:0000259" key="3">
    <source>
        <dbReference type="Pfam" id="PF14361"/>
    </source>
</evidence>
<comment type="caution">
    <text evidence="5">The sequence shown here is derived from an EMBL/GenBank/DDBJ whole genome shotgun (WGS) entry which is preliminary data.</text>
</comment>
<dbReference type="PANTHER" id="PTHR33744">
    <property type="entry name" value="CARBOHYDRATE DIACID REGULATOR"/>
    <property type="match status" value="1"/>
</dbReference>
<dbReference type="Gene3D" id="1.10.10.2840">
    <property type="entry name" value="PucR C-terminal helix-turn-helix domain"/>
    <property type="match status" value="1"/>
</dbReference>
<dbReference type="EMBL" id="LZIN01000011">
    <property type="protein sequence ID" value="OBG10072.1"/>
    <property type="molecule type" value="Genomic_DNA"/>
</dbReference>
<dbReference type="PANTHER" id="PTHR33744:SF1">
    <property type="entry name" value="DNA-BINDING TRANSCRIPTIONAL ACTIVATOR ADER"/>
    <property type="match status" value="1"/>
</dbReference>
<feature type="domain" description="PucR C-terminal helix-turn-helix" evidence="2">
    <location>
        <begin position="346"/>
        <end position="401"/>
    </location>
</feature>
<feature type="domain" description="RsbT co-antagonist protein RsbRD N-terminal" evidence="3">
    <location>
        <begin position="26"/>
        <end position="170"/>
    </location>
</feature>
<dbReference type="Pfam" id="PF14361">
    <property type="entry name" value="RsbRD_N"/>
    <property type="match status" value="1"/>
</dbReference>
<dbReference type="InterPro" id="IPR041522">
    <property type="entry name" value="CdaR_GGDEF"/>
</dbReference>